<evidence type="ECO:0000313" key="3">
    <source>
        <dbReference type="Proteomes" id="UP000265515"/>
    </source>
</evidence>
<dbReference type="Proteomes" id="UP000265515">
    <property type="component" value="Unassembled WGS sequence"/>
</dbReference>
<reference evidence="2 3" key="1">
    <citation type="journal article" date="2018" name="Cell">
        <title>The Chara Genome: Secondary Complexity and Implications for Plant Terrestrialization.</title>
        <authorList>
            <person name="Nishiyama T."/>
            <person name="Sakayama H."/>
            <person name="Vries J.D."/>
            <person name="Buschmann H."/>
            <person name="Saint-Marcoux D."/>
            <person name="Ullrich K.K."/>
            <person name="Haas F.B."/>
            <person name="Vanderstraeten L."/>
            <person name="Becker D."/>
            <person name="Lang D."/>
            <person name="Vosolsobe S."/>
            <person name="Rombauts S."/>
            <person name="Wilhelmsson P.K.I."/>
            <person name="Janitza P."/>
            <person name="Kern R."/>
            <person name="Heyl A."/>
            <person name="Rumpler F."/>
            <person name="Villalobos L.I.A.C."/>
            <person name="Clay J.M."/>
            <person name="Skokan R."/>
            <person name="Toyoda A."/>
            <person name="Suzuki Y."/>
            <person name="Kagoshima H."/>
            <person name="Schijlen E."/>
            <person name="Tajeshwar N."/>
            <person name="Catarino B."/>
            <person name="Hetherington A.J."/>
            <person name="Saltykova A."/>
            <person name="Bonnot C."/>
            <person name="Breuninger H."/>
            <person name="Symeonidi A."/>
            <person name="Radhakrishnan G.V."/>
            <person name="Van Nieuwerburgh F."/>
            <person name="Deforce D."/>
            <person name="Chang C."/>
            <person name="Karol K.G."/>
            <person name="Hedrich R."/>
            <person name="Ulvskov P."/>
            <person name="Glockner G."/>
            <person name="Delwiche C.F."/>
            <person name="Petrasek J."/>
            <person name="Van de Peer Y."/>
            <person name="Friml J."/>
            <person name="Beilby M."/>
            <person name="Dolan L."/>
            <person name="Kohara Y."/>
            <person name="Sugano S."/>
            <person name="Fujiyama A."/>
            <person name="Delaux P.-M."/>
            <person name="Quint M."/>
            <person name="TheiBen G."/>
            <person name="Hagemann M."/>
            <person name="Harholt J."/>
            <person name="Dunand C."/>
            <person name="Zachgo S."/>
            <person name="Langdale J."/>
            <person name="Maumus F."/>
            <person name="Straeten D.V.D."/>
            <person name="Gould S.B."/>
            <person name="Rensing S.A."/>
        </authorList>
    </citation>
    <scope>NUCLEOTIDE SEQUENCE [LARGE SCALE GENOMIC DNA]</scope>
    <source>
        <strain evidence="2 3">S276</strain>
    </source>
</reference>
<sequence length="499" mass="53829">MEVAGPAEAFGGGNVKRTTDDIGKKWDNLFQQYKNVQRYQNASRGNNFFNLTPALRTKEGFNFRMDERMYLDNLADTSARGEVQMSGDTRRPSSVAVESIAGGDAGDGNDEDGGSARESGFSACNTGGAGKRKNMRQQTFDVIAEVMEKHGALMADTVEGERKRQCNILEREVDAQKRHYEAFDEAKRMMCSELMEIAKAIRDRSSSCALSLYTCAILTGASVGGIVRGRFTIYSSAIAHGTWQTHFAFSCGTGEIDHQRIAPCGQSQLKRRDNGSGEGGGGQNGRGHVLKSKRPRGDGSEDAMGGQGGQDVSVMEIPSTGTPTLRFGRDGVSREHFQAVAALGVPGIGHGGGSGSVRSQGIVISESAPQTPVTSTAMIVSAVEHADKGPVHVPQARHVEPSNMNTVGRSSREVVSLSHAGSGDVNGLSTATGERREEQGPSEAGRKDERRDGTPRPDDEDDEFIRMRKKKTRQEEELEAKSKLWRDGKTLWGKVDLVA</sequence>
<protein>
    <submittedName>
        <fullName evidence="2">Uncharacterized protein</fullName>
    </submittedName>
</protein>
<organism evidence="2 3">
    <name type="scientific">Chara braunii</name>
    <name type="common">Braun's stonewort</name>
    <dbReference type="NCBI Taxonomy" id="69332"/>
    <lineage>
        <taxon>Eukaryota</taxon>
        <taxon>Viridiplantae</taxon>
        <taxon>Streptophyta</taxon>
        <taxon>Charophyceae</taxon>
        <taxon>Charales</taxon>
        <taxon>Characeae</taxon>
        <taxon>Chara</taxon>
    </lineage>
</organism>
<feature type="region of interest" description="Disordered" evidence="1">
    <location>
        <begin position="390"/>
        <end position="484"/>
    </location>
</feature>
<keyword evidence="3" id="KW-1185">Reference proteome</keyword>
<feature type="compositionally biased region" description="Gly residues" evidence="1">
    <location>
        <begin position="276"/>
        <end position="285"/>
    </location>
</feature>
<evidence type="ECO:0000313" key="2">
    <source>
        <dbReference type="EMBL" id="GBG85740.1"/>
    </source>
</evidence>
<name>A0A388LTU8_CHABU</name>
<accession>A0A388LTU8</accession>
<feature type="region of interest" description="Disordered" evidence="1">
    <location>
        <begin position="268"/>
        <end position="316"/>
    </location>
</feature>
<feature type="compositionally biased region" description="Basic and acidic residues" evidence="1">
    <location>
        <begin position="433"/>
        <end position="457"/>
    </location>
</feature>
<dbReference type="EMBL" id="BFEA01000532">
    <property type="protein sequence ID" value="GBG85740.1"/>
    <property type="molecule type" value="Genomic_DNA"/>
</dbReference>
<gene>
    <name evidence="2" type="ORF">CBR_g40468</name>
</gene>
<feature type="compositionally biased region" description="Basic and acidic residues" evidence="1">
    <location>
        <begin position="473"/>
        <end position="484"/>
    </location>
</feature>
<comment type="caution">
    <text evidence="2">The sequence shown here is derived from an EMBL/GenBank/DDBJ whole genome shotgun (WGS) entry which is preliminary data.</text>
</comment>
<proteinExistence type="predicted"/>
<evidence type="ECO:0000256" key="1">
    <source>
        <dbReference type="SAM" id="MobiDB-lite"/>
    </source>
</evidence>
<feature type="region of interest" description="Disordered" evidence="1">
    <location>
        <begin position="81"/>
        <end position="132"/>
    </location>
</feature>
<dbReference type="AlphaFoldDB" id="A0A388LTU8"/>
<dbReference type="Gramene" id="GBG85740">
    <property type="protein sequence ID" value="GBG85740"/>
    <property type="gene ID" value="CBR_g40468"/>
</dbReference>